<dbReference type="Gene3D" id="2.40.170.20">
    <property type="entry name" value="TonB-dependent receptor, beta-barrel domain"/>
    <property type="match status" value="1"/>
</dbReference>
<dbReference type="RefSeq" id="WP_024982628.1">
    <property type="nucleotide sequence ID" value="NZ_CBCRUM010000027.1"/>
</dbReference>
<dbReference type="InterPro" id="IPR000531">
    <property type="entry name" value="Beta-barrel_TonB"/>
</dbReference>
<evidence type="ECO:0000256" key="3">
    <source>
        <dbReference type="ARBA" id="ARBA00022452"/>
    </source>
</evidence>
<evidence type="ECO:0000256" key="7">
    <source>
        <dbReference type="ARBA" id="ARBA00023237"/>
    </source>
</evidence>
<evidence type="ECO:0000313" key="13">
    <source>
        <dbReference type="Proteomes" id="UP000182961"/>
    </source>
</evidence>
<evidence type="ECO:0000256" key="5">
    <source>
        <dbReference type="ARBA" id="ARBA00023077"/>
    </source>
</evidence>
<dbReference type="Pfam" id="PF07715">
    <property type="entry name" value="Plug"/>
    <property type="match status" value="1"/>
</dbReference>
<comment type="similarity">
    <text evidence="8 9">Belongs to the TonB-dependent receptor family.</text>
</comment>
<keyword evidence="13" id="KW-1185">Reference proteome</keyword>
<gene>
    <name evidence="12" type="ORF">SAMN05444143_1174</name>
</gene>
<dbReference type="InterPro" id="IPR036942">
    <property type="entry name" value="Beta-barrel_TonB_sf"/>
</dbReference>
<evidence type="ECO:0000259" key="11">
    <source>
        <dbReference type="Pfam" id="PF07715"/>
    </source>
</evidence>
<dbReference type="EMBL" id="FOUT01000017">
    <property type="protein sequence ID" value="SFN52355.1"/>
    <property type="molecule type" value="Genomic_DNA"/>
</dbReference>
<dbReference type="PROSITE" id="PS52016">
    <property type="entry name" value="TONB_DEPENDENT_REC_3"/>
    <property type="match status" value="1"/>
</dbReference>
<accession>A0A1I4ZQ06</accession>
<evidence type="ECO:0000256" key="1">
    <source>
        <dbReference type="ARBA" id="ARBA00004571"/>
    </source>
</evidence>
<evidence type="ECO:0000256" key="8">
    <source>
        <dbReference type="PROSITE-ProRule" id="PRU01360"/>
    </source>
</evidence>
<dbReference type="Proteomes" id="UP000182961">
    <property type="component" value="Unassembled WGS sequence"/>
</dbReference>
<evidence type="ECO:0000256" key="9">
    <source>
        <dbReference type="RuleBase" id="RU003357"/>
    </source>
</evidence>
<dbReference type="SUPFAM" id="SSF56935">
    <property type="entry name" value="Porins"/>
    <property type="match status" value="1"/>
</dbReference>
<keyword evidence="7 8" id="KW-0998">Cell outer membrane</keyword>
<evidence type="ECO:0000256" key="2">
    <source>
        <dbReference type="ARBA" id="ARBA00022448"/>
    </source>
</evidence>
<keyword evidence="2 8" id="KW-0813">Transport</keyword>
<reference evidence="13" key="1">
    <citation type="submission" date="2016-10" db="EMBL/GenBank/DDBJ databases">
        <authorList>
            <person name="Varghese N."/>
            <person name="Submissions S."/>
        </authorList>
    </citation>
    <scope>NUCLEOTIDE SEQUENCE [LARGE SCALE GENOMIC DNA]</scope>
    <source>
        <strain evidence="13">DSM 4002</strain>
    </source>
</reference>
<evidence type="ECO:0000259" key="10">
    <source>
        <dbReference type="Pfam" id="PF00593"/>
    </source>
</evidence>
<dbReference type="PANTHER" id="PTHR30069">
    <property type="entry name" value="TONB-DEPENDENT OUTER MEMBRANE RECEPTOR"/>
    <property type="match status" value="1"/>
</dbReference>
<feature type="domain" description="TonB-dependent receptor-like beta-barrel" evidence="10">
    <location>
        <begin position="293"/>
        <end position="675"/>
    </location>
</feature>
<evidence type="ECO:0000313" key="12">
    <source>
        <dbReference type="EMBL" id="SFN52355.1"/>
    </source>
</evidence>
<evidence type="ECO:0000256" key="4">
    <source>
        <dbReference type="ARBA" id="ARBA00022692"/>
    </source>
</evidence>
<proteinExistence type="inferred from homology"/>
<keyword evidence="6 8" id="KW-0472">Membrane</keyword>
<dbReference type="GO" id="GO:0044718">
    <property type="term" value="P:siderophore transmembrane transport"/>
    <property type="evidence" value="ECO:0007669"/>
    <property type="project" value="TreeGrafter"/>
</dbReference>
<dbReference type="InterPro" id="IPR039426">
    <property type="entry name" value="TonB-dep_rcpt-like"/>
</dbReference>
<organism evidence="12 13">
    <name type="scientific">Flavobacterium succinicans</name>
    <dbReference type="NCBI Taxonomy" id="29536"/>
    <lineage>
        <taxon>Bacteria</taxon>
        <taxon>Pseudomonadati</taxon>
        <taxon>Bacteroidota</taxon>
        <taxon>Flavobacteriia</taxon>
        <taxon>Flavobacteriales</taxon>
        <taxon>Flavobacteriaceae</taxon>
        <taxon>Flavobacterium</taxon>
    </lineage>
</organism>
<evidence type="ECO:0000256" key="6">
    <source>
        <dbReference type="ARBA" id="ARBA00023136"/>
    </source>
</evidence>
<comment type="subcellular location">
    <subcellularLocation>
        <location evidence="1 8">Cell outer membrane</location>
        <topology evidence="1 8">Multi-pass membrane protein</topology>
    </subcellularLocation>
</comment>
<dbReference type="InterPro" id="IPR037066">
    <property type="entry name" value="Plug_dom_sf"/>
</dbReference>
<keyword evidence="3 8" id="KW-1134">Transmembrane beta strand</keyword>
<name>A0A1I4ZQ06_9FLAO</name>
<keyword evidence="5 9" id="KW-0798">TonB box</keyword>
<dbReference type="GO" id="GO:0009279">
    <property type="term" value="C:cell outer membrane"/>
    <property type="evidence" value="ECO:0007669"/>
    <property type="project" value="UniProtKB-SubCell"/>
</dbReference>
<dbReference type="eggNOG" id="COG4771">
    <property type="taxonomic scope" value="Bacteria"/>
</dbReference>
<dbReference type="PANTHER" id="PTHR30069:SF42">
    <property type="entry name" value="FERRIC AEROBACTIN RECEPTOR"/>
    <property type="match status" value="1"/>
</dbReference>
<dbReference type="InterPro" id="IPR012910">
    <property type="entry name" value="Plug_dom"/>
</dbReference>
<keyword evidence="4 8" id="KW-0812">Transmembrane</keyword>
<dbReference type="Gene3D" id="2.170.130.10">
    <property type="entry name" value="TonB-dependent receptor, plug domain"/>
    <property type="match status" value="1"/>
</dbReference>
<dbReference type="Pfam" id="PF00593">
    <property type="entry name" value="TonB_dep_Rec_b-barrel"/>
    <property type="match status" value="1"/>
</dbReference>
<protein>
    <submittedName>
        <fullName evidence="12">Iron complex outermembrane recepter protein</fullName>
    </submittedName>
</protein>
<sequence length="710" mass="79663">MKNRIIIYLLVLIPVLGFAQEKINKQEKVNELDDIVITASRKKESIKEVVSSITIVGEKKIQDQTLVNSNISNILQYTVPSLATASNQTSNYGQTLRGRPFLVMIDGIPQSTPLRNGGRDLQVIDPSSIERVEVIKGATSIYGNGADGGIINYITKKNHSEEKINGSVQLGLITQPKTFAESFGYRTSLSLTGKLKKFDYVLGFTQERTGVAKDANAVNLSPFYSLSNLNVYNGMLKIGYWLTEKQRLEFSYIGYASKSFLDQDVKIGKWGEIPTIGVEAAGRIGTPEGTPRNHNFKASYTNSEIWRNTVLNINAYSQDFRTVYYYDKDQFLNGGQSNVVSQKKGLRINFDSRLFANDTYKADLIYGLDLLNDATVQKLEDGRFWTPQMKMLNTAPFALIKFDAWGKFTLKAGARYENINVEADDFNTLPVLNAKTNTYTKSIFVQGGDLEYNALVGNIGLRYNIMPEANVFASYSQSFSINEIGRILRTSTESVISKLPTAPIIVDNYEIGVAGTINKWINYEITTFSSNSELGATSIQLPDGSFAMQRAPETIWGYEAVVGFKPFQYLSFGGAYAWIEGKVDNDNNGTNEKYINGSRIMSPKLTTYIQVKPLKNLNIELSTLHNFKRDRFEPVPATGKYRFNEGSVKEYTVFNLSSSYLLSKSFNLGLGVENLFNKVYSPNIAWWQARDKDFVNAPGRRVTLQMQYNF</sequence>
<dbReference type="AlphaFoldDB" id="A0A1I4ZQ06"/>
<dbReference type="GO" id="GO:0015344">
    <property type="term" value="F:siderophore uptake transmembrane transporter activity"/>
    <property type="evidence" value="ECO:0007669"/>
    <property type="project" value="TreeGrafter"/>
</dbReference>
<feature type="domain" description="TonB-dependent receptor plug" evidence="11">
    <location>
        <begin position="46"/>
        <end position="150"/>
    </location>
</feature>